<accession>A0ABZ2XSM8</accession>
<dbReference type="SUPFAM" id="SSF56112">
    <property type="entry name" value="Protein kinase-like (PK-like)"/>
    <property type="match status" value="1"/>
</dbReference>
<keyword evidence="3" id="KW-1185">Reference proteome</keyword>
<dbReference type="RefSeq" id="WP_406647018.1">
    <property type="nucleotide sequence ID" value="NZ_CP123584.1"/>
</dbReference>
<organism evidence="2 3">
    <name type="scientific">Aliisedimentitalea scapharcae</name>
    <dbReference type="NCBI Taxonomy" id="1524259"/>
    <lineage>
        <taxon>Bacteria</taxon>
        <taxon>Pseudomonadati</taxon>
        <taxon>Pseudomonadota</taxon>
        <taxon>Alphaproteobacteria</taxon>
        <taxon>Rhodobacterales</taxon>
        <taxon>Roseobacteraceae</taxon>
        <taxon>Aliisedimentitalea</taxon>
    </lineage>
</organism>
<evidence type="ECO:0000313" key="3">
    <source>
        <dbReference type="Proteomes" id="UP001623232"/>
    </source>
</evidence>
<sequence length="266" mass="30000">MPSDSLQPLVGGRSNYVWRVLGKTSCVLKLYGLGSRNPLFSNDPDREVSSLKALAGTGMAPRLLDEGAFEGRRWILYTHVTGDTWRRGAEHVAQLLGRLHDQPYFGTSPKGPNGSQQIGTAAFYILDRCFGAVRQQIQDARPLVSVPKTNFITFIHGDPVPGNIVEHDGTLTLIDWQCPVLGDPAEDLAIFASPAMQLLYRGTPLSDQEEEAFFQAYPDRQVVERFQLLKPWFHWRMAAYCLWKTEQGQQEYLDAMYLELEALRRA</sequence>
<dbReference type="Gene3D" id="3.90.1200.10">
    <property type="match status" value="1"/>
</dbReference>
<dbReference type="EMBL" id="CP123584">
    <property type="protein sequence ID" value="WZK89096.1"/>
    <property type="molecule type" value="Genomic_DNA"/>
</dbReference>
<dbReference type="Pfam" id="PF01636">
    <property type="entry name" value="APH"/>
    <property type="match status" value="1"/>
</dbReference>
<dbReference type="InterPro" id="IPR011009">
    <property type="entry name" value="Kinase-like_dom_sf"/>
</dbReference>
<evidence type="ECO:0000259" key="1">
    <source>
        <dbReference type="Pfam" id="PF01636"/>
    </source>
</evidence>
<evidence type="ECO:0000313" key="2">
    <source>
        <dbReference type="EMBL" id="WZK89096.1"/>
    </source>
</evidence>
<dbReference type="GO" id="GO:0016740">
    <property type="term" value="F:transferase activity"/>
    <property type="evidence" value="ECO:0007669"/>
    <property type="project" value="UniProtKB-KW"/>
</dbReference>
<name>A0ABZ2XSM8_9RHOB</name>
<keyword evidence="2" id="KW-0808">Transferase</keyword>
<dbReference type="Proteomes" id="UP001623232">
    <property type="component" value="Chromosome"/>
</dbReference>
<proteinExistence type="predicted"/>
<gene>
    <name evidence="2" type="ORF">QEZ52_00685</name>
</gene>
<dbReference type="EC" id="2.7.1.-" evidence="2"/>
<protein>
    <submittedName>
        <fullName evidence="2">Aminoglycoside phosphotransferase family protein</fullName>
        <ecNumber evidence="2">2.7.1.-</ecNumber>
    </submittedName>
</protein>
<dbReference type="InterPro" id="IPR002575">
    <property type="entry name" value="Aminoglycoside_PTrfase"/>
</dbReference>
<reference evidence="2 3" key="1">
    <citation type="submission" date="2023-04" db="EMBL/GenBank/DDBJ databases">
        <title>Complete genome sequence of Alisedimentitalea scapharcae.</title>
        <authorList>
            <person name="Rong J.-C."/>
            <person name="Yi M.-L."/>
            <person name="Zhao Q."/>
        </authorList>
    </citation>
    <scope>NUCLEOTIDE SEQUENCE [LARGE SCALE GENOMIC DNA]</scope>
    <source>
        <strain evidence="2 3">KCTC 42119</strain>
    </source>
</reference>
<feature type="domain" description="Aminoglycoside phosphotransferase" evidence="1">
    <location>
        <begin position="6"/>
        <end position="223"/>
    </location>
</feature>